<evidence type="ECO:0000256" key="5">
    <source>
        <dbReference type="SAM" id="Phobius"/>
    </source>
</evidence>
<evidence type="ECO:0000256" key="2">
    <source>
        <dbReference type="ARBA" id="ARBA00022692"/>
    </source>
</evidence>
<name>A0A2V2NG69_9EURY</name>
<dbReference type="RefSeq" id="WP_109939906.1">
    <property type="nucleotide sequence ID" value="NZ_CP176366.1"/>
</dbReference>
<dbReference type="InterPro" id="IPR001694">
    <property type="entry name" value="NADH_UbQ_OxRdtase_su1/FPO"/>
</dbReference>
<dbReference type="GO" id="GO:0005886">
    <property type="term" value="C:plasma membrane"/>
    <property type="evidence" value="ECO:0007669"/>
    <property type="project" value="TreeGrafter"/>
</dbReference>
<keyword evidence="4 5" id="KW-0472">Membrane</keyword>
<proteinExistence type="predicted"/>
<feature type="transmembrane region" description="Helical" evidence="5">
    <location>
        <begin position="109"/>
        <end position="130"/>
    </location>
</feature>
<dbReference type="Proteomes" id="UP000245934">
    <property type="component" value="Unassembled WGS sequence"/>
</dbReference>
<dbReference type="Pfam" id="PF00146">
    <property type="entry name" value="NADHdh"/>
    <property type="match status" value="1"/>
</dbReference>
<keyword evidence="3 5" id="KW-1133">Transmembrane helix</keyword>
<feature type="transmembrane region" description="Helical" evidence="5">
    <location>
        <begin position="237"/>
        <end position="260"/>
    </location>
</feature>
<feature type="transmembrane region" description="Helical" evidence="5">
    <location>
        <begin position="6"/>
        <end position="28"/>
    </location>
</feature>
<feature type="transmembrane region" description="Helical" evidence="5">
    <location>
        <begin position="151"/>
        <end position="171"/>
    </location>
</feature>
<keyword evidence="2 5" id="KW-0812">Transmembrane</keyword>
<reference evidence="6 7" key="1">
    <citation type="submission" date="2018-05" db="EMBL/GenBank/DDBJ databases">
        <title>Draft genome of Methanospirillum stamsii Pt1.</title>
        <authorList>
            <person name="Dueholm M.S."/>
            <person name="Nielsen P.H."/>
            <person name="Bakmann L.F."/>
            <person name="Otzen D.E."/>
        </authorList>
    </citation>
    <scope>NUCLEOTIDE SEQUENCE [LARGE SCALE GENOMIC DNA]</scope>
    <source>
        <strain evidence="6 7">Pt1</strain>
    </source>
</reference>
<dbReference type="PANTHER" id="PTHR43359:SF1">
    <property type="entry name" value="FORMATE HYDROGENLYASE SUBUNIT 4-RELATED"/>
    <property type="match status" value="1"/>
</dbReference>
<dbReference type="AlphaFoldDB" id="A0A2V2NG69"/>
<sequence length="342" mass="36117">MSSLLVTIAGVILVTIFGIIAGLFLMGVDRICAARMQMRQGPPLIQPFIDIRKLLCKDSQVPANAIPALFNAAPIVAFASAVTVLFYLPLGSILPVGTPLPMVGEYGDLILIMYLLTVPALAMVAGGFASGSPYASVGAQREMVTMIAYEFPLAIAIIAIAWRLAVAGLVMPFSVNTLAANPIWTVVGPIGIIGCILLLIVLAWVTPAELSRIPCDTPEAETELCGGLLVEYSGRNLALFSLSMAAKLVAMAGLAVVLFLPWNISPIIGISGIGAAGVDLAFFLLKVIVVMFFSVTLVRVVMARFRINTVVSLYWGWLTTIGLIGMFLIILDGSMSLGGCLS</sequence>
<evidence type="ECO:0000313" key="6">
    <source>
        <dbReference type="EMBL" id="PWR75387.1"/>
    </source>
</evidence>
<dbReference type="EMBL" id="QGMZ01000010">
    <property type="protein sequence ID" value="PWR75387.1"/>
    <property type="molecule type" value="Genomic_DNA"/>
</dbReference>
<evidence type="ECO:0000313" key="7">
    <source>
        <dbReference type="Proteomes" id="UP000245934"/>
    </source>
</evidence>
<protein>
    <submittedName>
        <fullName evidence="6">Formate hydrogenlyase subunit 4</fullName>
    </submittedName>
</protein>
<comment type="caution">
    <text evidence="6">The sequence shown here is derived from an EMBL/GenBank/DDBJ whole genome shotgun (WGS) entry which is preliminary data.</text>
</comment>
<feature type="transmembrane region" description="Helical" evidence="5">
    <location>
        <begin position="68"/>
        <end position="89"/>
    </location>
</feature>
<dbReference type="InterPro" id="IPR052561">
    <property type="entry name" value="ComplexI_Subunit1"/>
</dbReference>
<dbReference type="GO" id="GO:0016829">
    <property type="term" value="F:lyase activity"/>
    <property type="evidence" value="ECO:0007669"/>
    <property type="project" value="UniProtKB-KW"/>
</dbReference>
<dbReference type="OrthoDB" id="15253at2157"/>
<evidence type="ECO:0000256" key="1">
    <source>
        <dbReference type="ARBA" id="ARBA00004141"/>
    </source>
</evidence>
<feature type="transmembrane region" description="Helical" evidence="5">
    <location>
        <begin position="313"/>
        <end position="331"/>
    </location>
</feature>
<comment type="subcellular location">
    <subcellularLocation>
        <location evidence="1">Membrane</location>
        <topology evidence="1">Multi-pass membrane protein</topology>
    </subcellularLocation>
</comment>
<dbReference type="PANTHER" id="PTHR43359">
    <property type="entry name" value="FORMATE HYDROGENLYASE SUBUNIT 4"/>
    <property type="match status" value="1"/>
</dbReference>
<feature type="transmembrane region" description="Helical" evidence="5">
    <location>
        <begin position="183"/>
        <end position="205"/>
    </location>
</feature>
<evidence type="ECO:0000256" key="4">
    <source>
        <dbReference type="ARBA" id="ARBA00023136"/>
    </source>
</evidence>
<feature type="transmembrane region" description="Helical" evidence="5">
    <location>
        <begin position="280"/>
        <end position="301"/>
    </location>
</feature>
<gene>
    <name evidence="6" type="ORF">DLD82_04420</name>
</gene>
<keyword evidence="6" id="KW-0456">Lyase</keyword>
<evidence type="ECO:0000256" key="3">
    <source>
        <dbReference type="ARBA" id="ARBA00022989"/>
    </source>
</evidence>
<organism evidence="6 7">
    <name type="scientific">Methanospirillum stamsii</name>
    <dbReference type="NCBI Taxonomy" id="1277351"/>
    <lineage>
        <taxon>Archaea</taxon>
        <taxon>Methanobacteriati</taxon>
        <taxon>Methanobacteriota</taxon>
        <taxon>Stenosarchaea group</taxon>
        <taxon>Methanomicrobia</taxon>
        <taxon>Methanomicrobiales</taxon>
        <taxon>Methanospirillaceae</taxon>
        <taxon>Methanospirillum</taxon>
    </lineage>
</organism>
<keyword evidence="7" id="KW-1185">Reference proteome</keyword>
<dbReference type="GeneID" id="97609694"/>
<accession>A0A2V2NG69</accession>